<dbReference type="HOGENOM" id="CLU_084385_0_0_1"/>
<evidence type="ECO:0000256" key="4">
    <source>
        <dbReference type="ARBA" id="ARBA00023242"/>
    </source>
</evidence>
<reference evidence="9" key="1">
    <citation type="submission" date="2011-08" db="EMBL/GenBank/DDBJ databases">
        <title>The draft genome of Latimeria chalumnae.</title>
        <authorList>
            <person name="Di Palma F."/>
            <person name="Alfoldi J."/>
            <person name="Johnson J."/>
            <person name="Berlin A."/>
            <person name="Gnerre S."/>
            <person name="Jaffe D."/>
            <person name="MacCallum I."/>
            <person name="Young S."/>
            <person name="Walker B.J."/>
            <person name="Lander E."/>
            <person name="Lindblad-Toh K."/>
        </authorList>
    </citation>
    <scope>NUCLEOTIDE SEQUENCE [LARGE SCALE GENOMIC DNA]</scope>
    <source>
        <strain evidence="9">Wild caught</strain>
    </source>
</reference>
<dbReference type="Proteomes" id="UP000008672">
    <property type="component" value="Unassembled WGS sequence"/>
</dbReference>
<reference evidence="8" key="3">
    <citation type="submission" date="2025-09" db="UniProtKB">
        <authorList>
            <consortium name="Ensembl"/>
        </authorList>
    </citation>
    <scope>IDENTIFICATION</scope>
</reference>
<comment type="similarity">
    <text evidence="2">Belongs to the geminin family.</text>
</comment>
<dbReference type="GeneTree" id="ENSGT00940000153270"/>
<dbReference type="Pfam" id="PF07412">
    <property type="entry name" value="Geminin"/>
    <property type="match status" value="1"/>
</dbReference>
<dbReference type="OMA" id="HWNDQLI"/>
<keyword evidence="9" id="KW-1185">Reference proteome</keyword>
<evidence type="ECO:0000256" key="5">
    <source>
        <dbReference type="ARBA" id="ARBA00023306"/>
    </source>
</evidence>
<dbReference type="FunFam" id="1.20.5.1180:FF:000001">
    <property type="entry name" value="Truncated geminin"/>
    <property type="match status" value="1"/>
</dbReference>
<evidence type="ECO:0000256" key="1">
    <source>
        <dbReference type="ARBA" id="ARBA00004123"/>
    </source>
</evidence>
<protein>
    <submittedName>
        <fullName evidence="8">Geminin DNA replication inhibitor</fullName>
    </submittedName>
</protein>
<evidence type="ECO:0000256" key="7">
    <source>
        <dbReference type="SAM" id="MobiDB-lite"/>
    </source>
</evidence>
<gene>
    <name evidence="8" type="primary">GMNN</name>
</gene>
<dbReference type="InParanoid" id="H3AGP1"/>
<dbReference type="Bgee" id="ENSLACG00000007785">
    <property type="expression patterns" value="Expressed in pelvic fin and 5 other cell types or tissues"/>
</dbReference>
<reference evidence="8" key="2">
    <citation type="submission" date="2025-08" db="UniProtKB">
        <authorList>
            <consortium name="Ensembl"/>
        </authorList>
    </citation>
    <scope>IDENTIFICATION</scope>
</reference>
<evidence type="ECO:0000256" key="6">
    <source>
        <dbReference type="SAM" id="Coils"/>
    </source>
</evidence>
<dbReference type="EMBL" id="AFYH01204539">
    <property type="status" value="NOT_ANNOTATED_CDS"/>
    <property type="molecule type" value="Genomic_DNA"/>
</dbReference>
<proteinExistence type="inferred from homology"/>
<dbReference type="FunCoup" id="H3AGP1">
    <property type="interactions" value="1694"/>
</dbReference>
<keyword evidence="5" id="KW-0131">Cell cycle</keyword>
<organism evidence="8 9">
    <name type="scientific">Latimeria chalumnae</name>
    <name type="common">Coelacanth</name>
    <dbReference type="NCBI Taxonomy" id="7897"/>
    <lineage>
        <taxon>Eukaryota</taxon>
        <taxon>Metazoa</taxon>
        <taxon>Chordata</taxon>
        <taxon>Craniata</taxon>
        <taxon>Vertebrata</taxon>
        <taxon>Euteleostomi</taxon>
        <taxon>Coelacanthiformes</taxon>
        <taxon>Coelacanthidae</taxon>
        <taxon>Latimeria</taxon>
    </lineage>
</organism>
<keyword evidence="3 6" id="KW-0175">Coiled coil</keyword>
<accession>H3AGP1</accession>
<evidence type="ECO:0000256" key="3">
    <source>
        <dbReference type="ARBA" id="ARBA00023054"/>
    </source>
</evidence>
<evidence type="ECO:0000313" key="8">
    <source>
        <dbReference type="Ensembl" id="ENSLACP00000008812.1"/>
    </source>
</evidence>
<feature type="region of interest" description="Disordered" evidence="7">
    <location>
        <begin position="191"/>
        <end position="231"/>
    </location>
</feature>
<dbReference type="SUPFAM" id="SSF111469">
    <property type="entry name" value="Geminin coiled-coil domain"/>
    <property type="match status" value="1"/>
</dbReference>
<dbReference type="eggNOG" id="ENOG502SDC5">
    <property type="taxonomic scope" value="Eukaryota"/>
</dbReference>
<dbReference type="Gene3D" id="1.20.5.1180">
    <property type="entry name" value="Geminin coiled-coil domain"/>
    <property type="match status" value="1"/>
</dbReference>
<dbReference type="AlphaFoldDB" id="H3AGP1"/>
<dbReference type="Ensembl" id="ENSLACT00000008881.1">
    <property type="protein sequence ID" value="ENSLACP00000008812.1"/>
    <property type="gene ID" value="ENSLACG00000007785.2"/>
</dbReference>
<dbReference type="InterPro" id="IPR022786">
    <property type="entry name" value="Geminin/Multicilin"/>
</dbReference>
<evidence type="ECO:0000256" key="2">
    <source>
        <dbReference type="ARBA" id="ARBA00007979"/>
    </source>
</evidence>
<comment type="subcellular location">
    <subcellularLocation>
        <location evidence="1">Nucleus</location>
    </subcellularLocation>
</comment>
<name>H3AGP1_LATCH</name>
<dbReference type="GO" id="GO:0008156">
    <property type="term" value="P:negative regulation of DNA replication"/>
    <property type="evidence" value="ECO:0007669"/>
    <property type="project" value="TreeGrafter"/>
</dbReference>
<dbReference type="STRING" id="7897.ENSLACP00000008812"/>
<sequence>VLAGTVNCIMTTNMKQKFDTDKPAVNIKSFFSSSTNVAPRRTLQVLQPSATSGCLVGRVPEQCKKKLIPKRKLWGAEQLKTCKKANTEAAVDPEHNENVIEGNQKEAYELMVKANPPSIYWKELAEERRKALYEALQENERLHKEVEHKDEEILKLKKENEELVELAEHVQYMANVIERLTGQNSDTLEALKNLDLDEDHQDAEEDDHEENTEDCEDDSSVSADERQRNAA</sequence>
<dbReference type="PANTHER" id="PTHR13372">
    <property type="entry name" value="GEMININ"/>
    <property type="match status" value="1"/>
</dbReference>
<dbReference type="CDD" id="cd22589">
    <property type="entry name" value="geminin_CC"/>
    <property type="match status" value="1"/>
</dbReference>
<evidence type="ECO:0000313" key="9">
    <source>
        <dbReference type="Proteomes" id="UP000008672"/>
    </source>
</evidence>
<dbReference type="GO" id="GO:0005634">
    <property type="term" value="C:nucleus"/>
    <property type="evidence" value="ECO:0007669"/>
    <property type="project" value="UniProtKB-SubCell"/>
</dbReference>
<dbReference type="EMBL" id="AFYH01204537">
    <property type="status" value="NOT_ANNOTATED_CDS"/>
    <property type="molecule type" value="Genomic_DNA"/>
</dbReference>
<feature type="coiled-coil region" evidence="6">
    <location>
        <begin position="122"/>
        <end position="169"/>
    </location>
</feature>
<dbReference type="PANTHER" id="PTHR13372:SF4">
    <property type="entry name" value="GEMININ"/>
    <property type="match status" value="1"/>
</dbReference>
<keyword evidence="4" id="KW-0539">Nucleus</keyword>
<dbReference type="GO" id="GO:0045786">
    <property type="term" value="P:negative regulation of cell cycle"/>
    <property type="evidence" value="ECO:0007669"/>
    <property type="project" value="TreeGrafter"/>
</dbReference>
<feature type="compositionally biased region" description="Acidic residues" evidence="7">
    <location>
        <begin position="196"/>
        <end position="219"/>
    </location>
</feature>
<dbReference type="EMBL" id="AFYH01204538">
    <property type="status" value="NOT_ANNOTATED_CDS"/>
    <property type="molecule type" value="Genomic_DNA"/>
</dbReference>